<organism evidence="3 4">
    <name type="scientific">Rhodovulum sulfidophilum</name>
    <name type="common">Rhodobacter sulfidophilus</name>
    <dbReference type="NCBI Taxonomy" id="35806"/>
    <lineage>
        <taxon>Bacteria</taxon>
        <taxon>Pseudomonadati</taxon>
        <taxon>Pseudomonadota</taxon>
        <taxon>Alphaproteobacteria</taxon>
        <taxon>Rhodobacterales</taxon>
        <taxon>Paracoccaceae</taxon>
        <taxon>Rhodovulum</taxon>
    </lineage>
</organism>
<dbReference type="InterPro" id="IPR001258">
    <property type="entry name" value="NHL_repeat"/>
</dbReference>
<protein>
    <recommendedName>
        <fullName evidence="5">6-bladed beta-propeller</fullName>
    </recommendedName>
</protein>
<feature type="repeat" description="NHL" evidence="2">
    <location>
        <begin position="171"/>
        <end position="210"/>
    </location>
</feature>
<dbReference type="GO" id="GO:0043161">
    <property type="term" value="P:proteasome-mediated ubiquitin-dependent protein catabolic process"/>
    <property type="evidence" value="ECO:0007669"/>
    <property type="project" value="TreeGrafter"/>
</dbReference>
<dbReference type="Gene3D" id="2.120.10.30">
    <property type="entry name" value="TolB, C-terminal domain"/>
    <property type="match status" value="2"/>
</dbReference>
<evidence type="ECO:0000256" key="1">
    <source>
        <dbReference type="ARBA" id="ARBA00022737"/>
    </source>
</evidence>
<dbReference type="InterPro" id="IPR050952">
    <property type="entry name" value="TRIM-NHL_E3_ligases"/>
</dbReference>
<evidence type="ECO:0000313" key="4">
    <source>
        <dbReference type="Proteomes" id="UP000249185"/>
    </source>
</evidence>
<dbReference type="InterPro" id="IPR011042">
    <property type="entry name" value="6-blade_b-propeller_TolB-like"/>
</dbReference>
<dbReference type="AlphaFoldDB" id="A0A2W5MWY7"/>
<sequence length="302" mass="33120">MKQMTMGSGQFRYEAEIGWGSMPDGDRIRNASTLAVDKQDRLYAFCRQGPAIRVFEPDGRFIVGWGEGMFVNPHGIGLSPDGLIYCVDNKGHTVTSFTFEGEMVRTWGMRGNPSDTGYMPQVSKLARVGAPFAYPTSVAFNPAGEMFVGDGYGNCRVHKFSPEGDPLLSWGEPGSGPGQFNTVHDVFVDAKGRVLVCDRGNNRLQAFTDTGEFLFETPVRKKPNAVAADAQGFIYALDDKHVHIYSDQGDLLSVWGQRAGNPDATDDELITAVHGMAVDSSGNIYTGCDRHARYVRKHVRAH</sequence>
<dbReference type="GO" id="GO:0000209">
    <property type="term" value="P:protein polyubiquitination"/>
    <property type="evidence" value="ECO:0007669"/>
    <property type="project" value="TreeGrafter"/>
</dbReference>
<keyword evidence="1" id="KW-0677">Repeat</keyword>
<evidence type="ECO:0008006" key="5">
    <source>
        <dbReference type="Google" id="ProtNLM"/>
    </source>
</evidence>
<feature type="repeat" description="NHL" evidence="2">
    <location>
        <begin position="121"/>
        <end position="163"/>
    </location>
</feature>
<comment type="caution">
    <text evidence="3">The sequence shown here is derived from an EMBL/GenBank/DDBJ whole genome shotgun (WGS) entry which is preliminary data.</text>
</comment>
<reference evidence="3 4" key="1">
    <citation type="submission" date="2017-08" db="EMBL/GenBank/DDBJ databases">
        <title>Infants hospitalized years apart are colonized by the same room-sourced microbial strains.</title>
        <authorList>
            <person name="Brooks B."/>
            <person name="Olm M.R."/>
            <person name="Firek B.A."/>
            <person name="Baker R."/>
            <person name="Thomas B.C."/>
            <person name="Morowitz M.J."/>
            <person name="Banfield J.F."/>
        </authorList>
    </citation>
    <scope>NUCLEOTIDE SEQUENCE [LARGE SCALE GENOMIC DNA]</scope>
    <source>
        <strain evidence="3">S2_005_002_R2_34</strain>
    </source>
</reference>
<dbReference type="EMBL" id="QFPW01000042">
    <property type="protein sequence ID" value="PZQ45706.1"/>
    <property type="molecule type" value="Genomic_DNA"/>
</dbReference>
<gene>
    <name evidence="3" type="ORF">DI556_22225</name>
</gene>
<evidence type="ECO:0000256" key="2">
    <source>
        <dbReference type="PROSITE-ProRule" id="PRU00504"/>
    </source>
</evidence>
<dbReference type="GO" id="GO:0061630">
    <property type="term" value="F:ubiquitin protein ligase activity"/>
    <property type="evidence" value="ECO:0007669"/>
    <property type="project" value="TreeGrafter"/>
</dbReference>
<dbReference type="PANTHER" id="PTHR24104:SF25">
    <property type="entry name" value="PROTEIN LIN-41"/>
    <property type="match status" value="1"/>
</dbReference>
<dbReference type="PANTHER" id="PTHR24104">
    <property type="entry name" value="E3 UBIQUITIN-PROTEIN LIGASE NHLRC1-RELATED"/>
    <property type="match status" value="1"/>
</dbReference>
<evidence type="ECO:0000313" key="3">
    <source>
        <dbReference type="EMBL" id="PZQ45706.1"/>
    </source>
</evidence>
<dbReference type="PROSITE" id="PS51125">
    <property type="entry name" value="NHL"/>
    <property type="match status" value="2"/>
</dbReference>
<name>A0A2W5MWY7_RHOSU</name>
<accession>A0A2W5MWY7</accession>
<dbReference type="Proteomes" id="UP000249185">
    <property type="component" value="Unassembled WGS sequence"/>
</dbReference>
<proteinExistence type="predicted"/>
<dbReference type="SUPFAM" id="SSF63829">
    <property type="entry name" value="Calcium-dependent phosphotriesterase"/>
    <property type="match status" value="1"/>
</dbReference>
<dbReference type="Pfam" id="PF01436">
    <property type="entry name" value="NHL"/>
    <property type="match status" value="1"/>
</dbReference>
<dbReference type="GO" id="GO:0008270">
    <property type="term" value="F:zinc ion binding"/>
    <property type="evidence" value="ECO:0007669"/>
    <property type="project" value="UniProtKB-KW"/>
</dbReference>